<feature type="domain" description="DUF3447" evidence="3">
    <location>
        <begin position="166"/>
        <end position="247"/>
    </location>
</feature>
<dbReference type="RefSeq" id="XP_001319512.1">
    <property type="nucleotide sequence ID" value="XM_001319477.1"/>
</dbReference>
<evidence type="ECO:0000256" key="2">
    <source>
        <dbReference type="SAM" id="Phobius"/>
    </source>
</evidence>
<protein>
    <recommendedName>
        <fullName evidence="3">DUF3447 domain-containing protein</fullName>
    </recommendedName>
</protein>
<dbReference type="SMART" id="SM00248">
    <property type="entry name" value="ANK"/>
    <property type="match status" value="8"/>
</dbReference>
<dbReference type="InParanoid" id="A2EJ57"/>
<dbReference type="SMR" id="A2EJ57"/>
<dbReference type="PANTHER" id="PTHR24182">
    <property type="entry name" value="ANKYRIN REPEAT AND SOCS BOX CONTAINING 4"/>
    <property type="match status" value="1"/>
</dbReference>
<dbReference type="PROSITE" id="PS50297">
    <property type="entry name" value="ANK_REP_REGION"/>
    <property type="match status" value="3"/>
</dbReference>
<gene>
    <name evidence="4" type="ORF">TVAG_223520</name>
</gene>
<evidence type="ECO:0000313" key="5">
    <source>
        <dbReference type="Proteomes" id="UP000001542"/>
    </source>
</evidence>
<dbReference type="PANTHER" id="PTHR24182:SF13">
    <property type="entry name" value="LD18443P"/>
    <property type="match status" value="1"/>
</dbReference>
<dbReference type="Proteomes" id="UP000001542">
    <property type="component" value="Unassembled WGS sequence"/>
</dbReference>
<evidence type="ECO:0000256" key="1">
    <source>
        <dbReference type="PROSITE-ProRule" id="PRU00023"/>
    </source>
</evidence>
<dbReference type="SUPFAM" id="SSF48403">
    <property type="entry name" value="Ankyrin repeat"/>
    <property type="match status" value="1"/>
</dbReference>
<keyword evidence="2" id="KW-0472">Membrane</keyword>
<sequence>MIVALILQRTIRIKEYSFHKKLENDYQDYIHTWDEIYQINSDSNISIAKLFKEIKTNLIDTGYFTPQEMIKKINKASESRLRYRHAYIKIMNKLAKEYHCENMLKISSLSEYDNLIKNTYQEAILNDDEKSLLEFMKRERLDPSELLANCSLNGAENCFKLLRTKFNARVTKNCVANAFRGNNKYIIKECLKKQQPDSSSMEAAIASHDISNLYQLIDEYHFQISSFNFPILSICYEYQNLHVFIVYLIRSNDLDRCLEFSPVFHIRSLCRCLYNNGGDVRESGPDDATALQIAIYENQTDIAKDLISFGSDIKAMAPRNGNPIIFAVSSNNSELVELLISRGAYVNIHDPRTEFSLLHIATIFRNKKIIEILIKHGAFVNENSNKFGVTPLMLASLLNYKDIVKLLISRGERISRTDNYGNNALAYALLYNNKEFMEQILKRFNSMFQHFDYQLFDLESNNKDMINLLISYGANIQKQNKFGNSPLHIAALMSNGENTKLLISQGVDINSVNNNEETPLDIAIMRGKREFNKEFHDFEEEDYQNFIDFLEKKSDIVSILLSNDGVIYSNKEFKSNDIIHIMFDYFWERYKIIYPGIITLVIILGIIYGLIKLNQCLTNRFIKLIIRSLQWIIIGINFVLPMFYLPLSIYAHYYRLDIFLGLKIL</sequence>
<feature type="repeat" description="ANK" evidence="1">
    <location>
        <begin position="353"/>
        <end position="385"/>
    </location>
</feature>
<dbReference type="InterPro" id="IPR020683">
    <property type="entry name" value="DUF3447"/>
</dbReference>
<dbReference type="VEuPathDB" id="TrichDB:TVAGG3_0198890"/>
<dbReference type="AlphaFoldDB" id="A2EJ57"/>
<accession>A2EJ57</accession>
<dbReference type="EMBL" id="DS113403">
    <property type="protein sequence ID" value="EAY07289.1"/>
    <property type="molecule type" value="Genomic_DNA"/>
</dbReference>
<dbReference type="VEuPathDB" id="TrichDB:TVAG_223520"/>
<name>A2EJ57_TRIV3</name>
<proteinExistence type="predicted"/>
<evidence type="ECO:0000313" key="4">
    <source>
        <dbReference type="EMBL" id="EAY07289.1"/>
    </source>
</evidence>
<dbReference type="Pfam" id="PF12796">
    <property type="entry name" value="Ank_2"/>
    <property type="match status" value="2"/>
</dbReference>
<dbReference type="InterPro" id="IPR036770">
    <property type="entry name" value="Ankyrin_rpt-contain_sf"/>
</dbReference>
<dbReference type="eggNOG" id="KOG0504">
    <property type="taxonomic scope" value="Eukaryota"/>
</dbReference>
<dbReference type="InterPro" id="IPR002110">
    <property type="entry name" value="Ankyrin_rpt"/>
</dbReference>
<dbReference type="KEGG" id="tva:4765177"/>
<feature type="repeat" description="ANK" evidence="1">
    <location>
        <begin position="286"/>
        <end position="318"/>
    </location>
</feature>
<keyword evidence="5" id="KW-1185">Reference proteome</keyword>
<feature type="repeat" description="ANK" evidence="1">
    <location>
        <begin position="319"/>
        <end position="351"/>
    </location>
</feature>
<feature type="repeat" description="ANK" evidence="1">
    <location>
        <begin position="387"/>
        <end position="419"/>
    </location>
</feature>
<dbReference type="Pfam" id="PF11929">
    <property type="entry name" value="DUF3447"/>
    <property type="match status" value="1"/>
</dbReference>
<keyword evidence="1" id="KW-0040">ANK repeat</keyword>
<evidence type="ECO:0000259" key="3">
    <source>
        <dbReference type="Pfam" id="PF11929"/>
    </source>
</evidence>
<dbReference type="PROSITE" id="PS50088">
    <property type="entry name" value="ANK_REPEAT"/>
    <property type="match status" value="5"/>
</dbReference>
<organism evidence="4 5">
    <name type="scientific">Trichomonas vaginalis (strain ATCC PRA-98 / G3)</name>
    <dbReference type="NCBI Taxonomy" id="412133"/>
    <lineage>
        <taxon>Eukaryota</taxon>
        <taxon>Metamonada</taxon>
        <taxon>Parabasalia</taxon>
        <taxon>Trichomonadida</taxon>
        <taxon>Trichomonadidae</taxon>
        <taxon>Trichomonas</taxon>
    </lineage>
</organism>
<feature type="repeat" description="ANK" evidence="1">
    <location>
        <begin position="482"/>
        <end position="514"/>
    </location>
</feature>
<feature type="transmembrane region" description="Helical" evidence="2">
    <location>
        <begin position="592"/>
        <end position="611"/>
    </location>
</feature>
<reference evidence="4" key="1">
    <citation type="submission" date="2006-10" db="EMBL/GenBank/DDBJ databases">
        <authorList>
            <person name="Amadeo P."/>
            <person name="Zhao Q."/>
            <person name="Wortman J."/>
            <person name="Fraser-Liggett C."/>
            <person name="Carlton J."/>
        </authorList>
    </citation>
    <scope>NUCLEOTIDE SEQUENCE</scope>
    <source>
        <strain evidence="4">G3</strain>
    </source>
</reference>
<feature type="transmembrane region" description="Helical" evidence="2">
    <location>
        <begin position="631"/>
        <end position="653"/>
    </location>
</feature>
<keyword evidence="2" id="KW-0812">Transmembrane</keyword>
<dbReference type="Gene3D" id="1.25.40.20">
    <property type="entry name" value="Ankyrin repeat-containing domain"/>
    <property type="match status" value="3"/>
</dbReference>
<keyword evidence="2" id="KW-1133">Transmembrane helix</keyword>
<reference evidence="4" key="2">
    <citation type="journal article" date="2007" name="Science">
        <title>Draft genome sequence of the sexually transmitted pathogen Trichomonas vaginalis.</title>
        <authorList>
            <person name="Carlton J.M."/>
            <person name="Hirt R.P."/>
            <person name="Silva J.C."/>
            <person name="Delcher A.L."/>
            <person name="Schatz M."/>
            <person name="Zhao Q."/>
            <person name="Wortman J.R."/>
            <person name="Bidwell S.L."/>
            <person name="Alsmark U.C.M."/>
            <person name="Besteiro S."/>
            <person name="Sicheritz-Ponten T."/>
            <person name="Noel C.J."/>
            <person name="Dacks J.B."/>
            <person name="Foster P.G."/>
            <person name="Simillion C."/>
            <person name="Van de Peer Y."/>
            <person name="Miranda-Saavedra D."/>
            <person name="Barton G.J."/>
            <person name="Westrop G.D."/>
            <person name="Mueller S."/>
            <person name="Dessi D."/>
            <person name="Fiori P.L."/>
            <person name="Ren Q."/>
            <person name="Paulsen I."/>
            <person name="Zhang H."/>
            <person name="Bastida-Corcuera F.D."/>
            <person name="Simoes-Barbosa A."/>
            <person name="Brown M.T."/>
            <person name="Hayes R.D."/>
            <person name="Mukherjee M."/>
            <person name="Okumura C.Y."/>
            <person name="Schneider R."/>
            <person name="Smith A.J."/>
            <person name="Vanacova S."/>
            <person name="Villalvazo M."/>
            <person name="Haas B.J."/>
            <person name="Pertea M."/>
            <person name="Feldblyum T.V."/>
            <person name="Utterback T.R."/>
            <person name="Shu C.L."/>
            <person name="Osoegawa K."/>
            <person name="de Jong P.J."/>
            <person name="Hrdy I."/>
            <person name="Horvathova L."/>
            <person name="Zubacova Z."/>
            <person name="Dolezal P."/>
            <person name="Malik S.B."/>
            <person name="Logsdon J.M. Jr."/>
            <person name="Henze K."/>
            <person name="Gupta A."/>
            <person name="Wang C.C."/>
            <person name="Dunne R.L."/>
            <person name="Upcroft J.A."/>
            <person name="Upcroft P."/>
            <person name="White O."/>
            <person name="Salzberg S.L."/>
            <person name="Tang P."/>
            <person name="Chiu C.-H."/>
            <person name="Lee Y.-S."/>
            <person name="Embley T.M."/>
            <person name="Coombs G.H."/>
            <person name="Mottram J.C."/>
            <person name="Tachezy J."/>
            <person name="Fraser-Liggett C.M."/>
            <person name="Johnson P.J."/>
        </authorList>
    </citation>
    <scope>NUCLEOTIDE SEQUENCE [LARGE SCALE GENOMIC DNA]</scope>
    <source>
        <strain evidence="4">G3</strain>
    </source>
</reference>